<dbReference type="Proteomes" id="UP000230233">
    <property type="component" value="Chromosome II"/>
</dbReference>
<protein>
    <submittedName>
        <fullName evidence="3">Uncharacterized protein</fullName>
    </submittedName>
</protein>
<organism evidence="3 4">
    <name type="scientific">Caenorhabditis nigoni</name>
    <dbReference type="NCBI Taxonomy" id="1611254"/>
    <lineage>
        <taxon>Eukaryota</taxon>
        <taxon>Metazoa</taxon>
        <taxon>Ecdysozoa</taxon>
        <taxon>Nematoda</taxon>
        <taxon>Chromadorea</taxon>
        <taxon>Rhabditida</taxon>
        <taxon>Rhabditina</taxon>
        <taxon>Rhabditomorpha</taxon>
        <taxon>Rhabditoidea</taxon>
        <taxon>Rhabditidae</taxon>
        <taxon>Peloderinae</taxon>
        <taxon>Caenorhabditis</taxon>
    </lineage>
</organism>
<sequence length="185" mass="20914">MNEHFLECSEILDGIERLKNTSKKEEPTSSCLETPMDSDREDFDGKSEASSSSTPKNSESRKKPKKSTLKLLDTRLRSLRGSQLGELISRITEIERKLTRTEEHKELSENLKSLKKEIGNAQNLITEFCSFTGNKEFDWEAGKVGALKTLMGSINDYVKNLIPLKNDKEEKKMALVSPEQTSISN</sequence>
<feature type="region of interest" description="Disordered" evidence="2">
    <location>
        <begin position="16"/>
        <end position="67"/>
    </location>
</feature>
<feature type="coiled-coil region" evidence="1">
    <location>
        <begin position="84"/>
        <end position="124"/>
    </location>
</feature>
<feature type="compositionally biased region" description="Polar residues" evidence="2">
    <location>
        <begin position="48"/>
        <end position="57"/>
    </location>
</feature>
<dbReference type="AlphaFoldDB" id="A0A2G5VCE5"/>
<evidence type="ECO:0000313" key="3">
    <source>
        <dbReference type="EMBL" id="PIC49443.1"/>
    </source>
</evidence>
<keyword evidence="1" id="KW-0175">Coiled coil</keyword>
<proteinExistence type="predicted"/>
<accession>A0A2G5VCE5</accession>
<reference evidence="4" key="1">
    <citation type="submission" date="2017-10" db="EMBL/GenBank/DDBJ databases">
        <title>Rapid genome shrinkage in a self-fertile nematode reveals novel sperm competition proteins.</title>
        <authorList>
            <person name="Yin D."/>
            <person name="Schwarz E.M."/>
            <person name="Thomas C.G."/>
            <person name="Felde R.L."/>
            <person name="Korf I.F."/>
            <person name="Cutter A.D."/>
            <person name="Schartner C.M."/>
            <person name="Ralston E.J."/>
            <person name="Meyer B.J."/>
            <person name="Haag E.S."/>
        </authorList>
    </citation>
    <scope>NUCLEOTIDE SEQUENCE [LARGE SCALE GENOMIC DNA]</scope>
    <source>
        <strain evidence="4">JU1422</strain>
    </source>
</reference>
<name>A0A2G5VCE5_9PELO</name>
<gene>
    <name evidence="3" type="primary">Cnig_chr_II.g8050</name>
    <name evidence="3" type="ORF">B9Z55_008050</name>
</gene>
<dbReference type="EMBL" id="PDUG01000002">
    <property type="protein sequence ID" value="PIC49443.1"/>
    <property type="molecule type" value="Genomic_DNA"/>
</dbReference>
<evidence type="ECO:0000256" key="1">
    <source>
        <dbReference type="SAM" id="Coils"/>
    </source>
</evidence>
<keyword evidence="4" id="KW-1185">Reference proteome</keyword>
<evidence type="ECO:0000313" key="4">
    <source>
        <dbReference type="Proteomes" id="UP000230233"/>
    </source>
</evidence>
<feature type="compositionally biased region" description="Basic and acidic residues" evidence="2">
    <location>
        <begin position="16"/>
        <end position="27"/>
    </location>
</feature>
<comment type="caution">
    <text evidence="3">The sequence shown here is derived from an EMBL/GenBank/DDBJ whole genome shotgun (WGS) entry which is preliminary data.</text>
</comment>
<evidence type="ECO:0000256" key="2">
    <source>
        <dbReference type="SAM" id="MobiDB-lite"/>
    </source>
</evidence>